<dbReference type="OrthoDB" id="9813569at2"/>
<proteinExistence type="inferred from homology"/>
<evidence type="ECO:0000256" key="3">
    <source>
        <dbReference type="ARBA" id="ARBA00022777"/>
    </source>
</evidence>
<evidence type="ECO:0000256" key="2">
    <source>
        <dbReference type="ARBA" id="ARBA00022679"/>
    </source>
</evidence>
<keyword evidence="3 5" id="KW-0418">Kinase</keyword>
<evidence type="ECO:0000259" key="4">
    <source>
        <dbReference type="Pfam" id="PF00294"/>
    </source>
</evidence>
<dbReference type="GO" id="GO:0016301">
    <property type="term" value="F:kinase activity"/>
    <property type="evidence" value="ECO:0007669"/>
    <property type="project" value="UniProtKB-KW"/>
</dbReference>
<dbReference type="RefSeq" id="WP_157301211.1">
    <property type="nucleotide sequence ID" value="NZ_BAAAZB010000002.1"/>
</dbReference>
<dbReference type="InterPro" id="IPR050306">
    <property type="entry name" value="PfkB_Carbo_kinase"/>
</dbReference>
<accession>A0A6N8JE63</accession>
<sequence>MKSYKVVCFGELLWDILPDKTLPGGAPMNVAYHLNRLAIATTLISGIGNDDDGRKLLDILKQYHLNTDYIQTDPLHETGKVFARAAANNEMKYDIVQPVAWDYIKVTPEQQGLMQHSDKGYLVFGSLAARNNETRKTLLTLLSLMDSDRTFVLDINLRPPHYDKKIVGLLLQHCNILKLNESELELLGEWYQLPVNLEERLRALSNFFVIPTIITTMGDKGAVLLQDGNFYQHPGYQVKVADTIGSGDAFLAGFLYSTIHKHGAANTLSFACALGALVASLPGGCPDYQLSEIAGVMNTTA</sequence>
<gene>
    <name evidence="5" type="ORF">GO495_18500</name>
</gene>
<dbReference type="PANTHER" id="PTHR43085">
    <property type="entry name" value="HEXOKINASE FAMILY MEMBER"/>
    <property type="match status" value="1"/>
</dbReference>
<evidence type="ECO:0000313" key="6">
    <source>
        <dbReference type="Proteomes" id="UP000468388"/>
    </source>
</evidence>
<dbReference type="CDD" id="cd01167">
    <property type="entry name" value="bac_FRK"/>
    <property type="match status" value="1"/>
</dbReference>
<comment type="similarity">
    <text evidence="1">Belongs to the carbohydrate kinase PfkB family.</text>
</comment>
<dbReference type="InterPro" id="IPR002173">
    <property type="entry name" value="Carboh/pur_kinase_PfkB_CS"/>
</dbReference>
<dbReference type="Proteomes" id="UP000468388">
    <property type="component" value="Unassembled WGS sequence"/>
</dbReference>
<comment type="caution">
    <text evidence="5">The sequence shown here is derived from an EMBL/GenBank/DDBJ whole genome shotgun (WGS) entry which is preliminary data.</text>
</comment>
<reference evidence="5 6" key="1">
    <citation type="submission" date="2019-12" db="EMBL/GenBank/DDBJ databases">
        <title>The draft genomic sequence of strain Chitinophaga oryziterrae JCM 16595.</title>
        <authorList>
            <person name="Zhang X."/>
        </authorList>
    </citation>
    <scope>NUCLEOTIDE SEQUENCE [LARGE SCALE GENOMIC DNA]</scope>
    <source>
        <strain evidence="5 6">JCM 16595</strain>
    </source>
</reference>
<dbReference type="EMBL" id="WRXO01000005">
    <property type="protein sequence ID" value="MVT42589.1"/>
    <property type="molecule type" value="Genomic_DNA"/>
</dbReference>
<protein>
    <submittedName>
        <fullName evidence="5">Carbohydrate kinase</fullName>
    </submittedName>
</protein>
<dbReference type="PANTHER" id="PTHR43085:SF57">
    <property type="entry name" value="CARBOHYDRATE KINASE PFKB DOMAIN-CONTAINING PROTEIN"/>
    <property type="match status" value="1"/>
</dbReference>
<keyword evidence="2" id="KW-0808">Transferase</keyword>
<organism evidence="5 6">
    <name type="scientific">Chitinophaga oryziterrae</name>
    <dbReference type="NCBI Taxonomy" id="1031224"/>
    <lineage>
        <taxon>Bacteria</taxon>
        <taxon>Pseudomonadati</taxon>
        <taxon>Bacteroidota</taxon>
        <taxon>Chitinophagia</taxon>
        <taxon>Chitinophagales</taxon>
        <taxon>Chitinophagaceae</taxon>
        <taxon>Chitinophaga</taxon>
    </lineage>
</organism>
<dbReference type="Gene3D" id="3.40.1190.20">
    <property type="match status" value="1"/>
</dbReference>
<keyword evidence="6" id="KW-1185">Reference proteome</keyword>
<dbReference type="Pfam" id="PF00294">
    <property type="entry name" value="PfkB"/>
    <property type="match status" value="1"/>
</dbReference>
<evidence type="ECO:0000313" key="5">
    <source>
        <dbReference type="EMBL" id="MVT42589.1"/>
    </source>
</evidence>
<evidence type="ECO:0000256" key="1">
    <source>
        <dbReference type="ARBA" id="ARBA00010688"/>
    </source>
</evidence>
<dbReference type="PROSITE" id="PS00584">
    <property type="entry name" value="PFKB_KINASES_2"/>
    <property type="match status" value="1"/>
</dbReference>
<dbReference type="InterPro" id="IPR029056">
    <property type="entry name" value="Ribokinase-like"/>
</dbReference>
<dbReference type="InterPro" id="IPR011611">
    <property type="entry name" value="PfkB_dom"/>
</dbReference>
<dbReference type="SUPFAM" id="SSF53613">
    <property type="entry name" value="Ribokinase-like"/>
    <property type="match status" value="1"/>
</dbReference>
<feature type="domain" description="Carbohydrate kinase PfkB" evidence="4">
    <location>
        <begin position="22"/>
        <end position="285"/>
    </location>
</feature>
<dbReference type="AlphaFoldDB" id="A0A6N8JE63"/>
<name>A0A6N8JE63_9BACT</name>